<comment type="caution">
    <text evidence="1">The sequence shown here is derived from an EMBL/GenBank/DDBJ whole genome shotgun (WGS) entry which is preliminary data.</text>
</comment>
<name>X1TV69_9ZZZZ</name>
<proteinExistence type="predicted"/>
<sequence>MAKMTKAAGRRRLGEVESKAKKLFLRGFISTKDLEVITRIVTTRSKALK</sequence>
<dbReference type="AlphaFoldDB" id="X1TV69"/>
<dbReference type="EMBL" id="BARW01028101">
    <property type="protein sequence ID" value="GAJ09248.1"/>
    <property type="molecule type" value="Genomic_DNA"/>
</dbReference>
<gene>
    <name evidence="1" type="ORF">S12H4_45447</name>
</gene>
<organism evidence="1">
    <name type="scientific">marine sediment metagenome</name>
    <dbReference type="NCBI Taxonomy" id="412755"/>
    <lineage>
        <taxon>unclassified sequences</taxon>
        <taxon>metagenomes</taxon>
        <taxon>ecological metagenomes</taxon>
    </lineage>
</organism>
<evidence type="ECO:0000313" key="1">
    <source>
        <dbReference type="EMBL" id="GAJ09248.1"/>
    </source>
</evidence>
<protein>
    <submittedName>
        <fullName evidence="1">Uncharacterized protein</fullName>
    </submittedName>
</protein>
<reference evidence="1" key="1">
    <citation type="journal article" date="2014" name="Front. Microbiol.">
        <title>High frequency of phylogenetically diverse reductive dehalogenase-homologous genes in deep subseafloor sedimentary metagenomes.</title>
        <authorList>
            <person name="Kawai M."/>
            <person name="Futagami T."/>
            <person name="Toyoda A."/>
            <person name="Takaki Y."/>
            <person name="Nishi S."/>
            <person name="Hori S."/>
            <person name="Arai W."/>
            <person name="Tsubouchi T."/>
            <person name="Morono Y."/>
            <person name="Uchiyama I."/>
            <person name="Ito T."/>
            <person name="Fujiyama A."/>
            <person name="Inagaki F."/>
            <person name="Takami H."/>
        </authorList>
    </citation>
    <scope>NUCLEOTIDE SEQUENCE</scope>
    <source>
        <strain evidence="1">Expedition CK06-06</strain>
    </source>
</reference>
<accession>X1TV69</accession>